<organism evidence="15 16">
    <name type="scientific">Tupaia chinensis</name>
    <name type="common">Chinese tree shrew</name>
    <name type="synonym">Tupaia belangeri chinensis</name>
    <dbReference type="NCBI Taxonomy" id="246437"/>
    <lineage>
        <taxon>Eukaryota</taxon>
        <taxon>Metazoa</taxon>
        <taxon>Chordata</taxon>
        <taxon>Craniata</taxon>
        <taxon>Vertebrata</taxon>
        <taxon>Euteleostomi</taxon>
        <taxon>Mammalia</taxon>
        <taxon>Eutheria</taxon>
        <taxon>Euarchontoglires</taxon>
        <taxon>Scandentia</taxon>
        <taxon>Tupaiidae</taxon>
        <taxon>Tupaia</taxon>
    </lineage>
</organism>
<evidence type="ECO:0000256" key="4">
    <source>
        <dbReference type="ARBA" id="ARBA00022692"/>
    </source>
</evidence>
<evidence type="ECO:0000256" key="5">
    <source>
        <dbReference type="ARBA" id="ARBA00022989"/>
    </source>
</evidence>
<comment type="subcellular location">
    <subcellularLocation>
        <location evidence="1">Membrane</location>
        <topology evidence="1">Multi-pass membrane protein</topology>
    </subcellularLocation>
</comment>
<evidence type="ECO:0000256" key="13">
    <source>
        <dbReference type="SAM" id="Phobius"/>
    </source>
</evidence>
<protein>
    <recommendedName>
        <fullName evidence="8">Phospholipid phosphatase-related protein type 2</fullName>
    </recommendedName>
    <alternativeName>
        <fullName evidence="9">Inactive phospholipid phosphatase PLPPR2</fullName>
    </alternativeName>
    <alternativeName>
        <fullName evidence="10">Lipid phosphate phosphatase-related protein type 2</fullName>
    </alternativeName>
    <alternativeName>
        <fullName evidence="11">Plasticity-related gene 4 protein</fullName>
    </alternativeName>
</protein>
<evidence type="ECO:0000313" key="15">
    <source>
        <dbReference type="EMBL" id="ELV14036.1"/>
    </source>
</evidence>
<gene>
    <name evidence="15" type="ORF">TREES_T100002046</name>
</gene>
<feature type="region of interest" description="Disordered" evidence="12">
    <location>
        <begin position="766"/>
        <end position="791"/>
    </location>
</feature>
<evidence type="ECO:0000259" key="14">
    <source>
        <dbReference type="SMART" id="SM00014"/>
    </source>
</evidence>
<dbReference type="InterPro" id="IPR039284">
    <property type="entry name" value="CCDC159/163"/>
</dbReference>
<evidence type="ECO:0000256" key="3">
    <source>
        <dbReference type="ARBA" id="ARBA00022553"/>
    </source>
</evidence>
<dbReference type="PANTHER" id="PTHR34533">
    <property type="entry name" value="TRANSMEMBRANE PROTEIN CCDC163"/>
    <property type="match status" value="1"/>
</dbReference>
<dbReference type="SUPFAM" id="SSF48652">
    <property type="entry name" value="Tetraspanin"/>
    <property type="match status" value="1"/>
</dbReference>
<dbReference type="Gene3D" id="1.20.144.10">
    <property type="entry name" value="Phosphatidic acid phosphatase type 2/haloperoxidase"/>
    <property type="match status" value="1"/>
</dbReference>
<dbReference type="Pfam" id="PF01569">
    <property type="entry name" value="PAP2"/>
    <property type="match status" value="1"/>
</dbReference>
<keyword evidence="3" id="KW-0597">Phosphoprotein</keyword>
<keyword evidence="4 13" id="KW-0812">Transmembrane</keyword>
<dbReference type="PANTHER" id="PTHR34533:SF1">
    <property type="entry name" value="COILED-COIL DOMAIN-CONTAINING PROTEIN 159"/>
    <property type="match status" value="1"/>
</dbReference>
<dbReference type="InterPro" id="IPR036938">
    <property type="entry name" value="PAP2/HPO_sf"/>
</dbReference>
<sequence length="831" mass="90544">MAESHTPYSTLKKLLSFLDGFVAVSGMVLLSLGVGVRYGGATLTRVLGLSSAYLLYLSLLYLVMGCVTILLGLAGWYGAMKESRGTLLFVRDVALEHNYVTLKKNYRGYNEPDDYSAGWNLVMEKLKCCGVKNYTDFSGSSFAQTTGHAYPRGCCKSMGAADCDGHNVSTRVIHQAKPLETSSSKVKVKSTMMIPDSQKLLRCELESLKSQLQAQTKAFEFLNHSVTMLEKESCLQQIKIQQLEEVLSPLGRQGEKEGHKRGVEQGREELYGALAQGLQGLQKTLRDSEEVQRARTTRCLQLLAQEIQDSKKFLWEELELVREEVTFIYQKLHPDSNRASGHAGIGCLSHHTTQLPPPGIIIRVALSSSPSPSFPAQVLTKMKQQGFEMSSWPLTEEVPEGADDCWKDDLQKELSDIWSAVHELQNSIDGLAMSSGSRPRASSLRGPAFTMAGGRPHLKRSFSIIPCFVFVESVLLGVVVLLAYRLEFTDTFPVHTQGFFCYDSTYAKPYPGPEATSRAPPALIYALVTAGPTLTILLGELARAFFPVPPSAVPVIGESTIVSGACCRFSPPLRRLVRFLGVYSFGLFTTTIFANAGQVVTGNPTPHFLSVCRPNYTALGCPPPSPDRPGPDRFVTDQGACAGSPSLVAAARRAFPCKDAALCAYAVTYTAMYVTLVFRVKGSRLVKPSLCLALLCPAFLVGVVRVAEYRNHWSDVLAGFLTGAAIATFLVTCVVHNFQSRLPSSRKLSPWEDLGQAPTMDSPLEKLSVAQGPSPSSPGPGGPGGGGGRGRKLLLPTPLLRDLYTLSGLYPSPFHRDNFSPYLFASRDHLL</sequence>
<keyword evidence="5 13" id="KW-1133">Transmembrane helix</keyword>
<feature type="transmembrane region" description="Helical" evidence="13">
    <location>
        <begin position="685"/>
        <end position="704"/>
    </location>
</feature>
<dbReference type="InParanoid" id="L8YHQ5"/>
<name>L8YHQ5_TUPCH</name>
<evidence type="ECO:0000256" key="11">
    <source>
        <dbReference type="ARBA" id="ARBA00082653"/>
    </source>
</evidence>
<dbReference type="AlphaFoldDB" id="L8YHQ5"/>
<feature type="transmembrane region" description="Helical" evidence="13">
    <location>
        <begin position="716"/>
        <end position="738"/>
    </location>
</feature>
<evidence type="ECO:0000256" key="1">
    <source>
        <dbReference type="ARBA" id="ARBA00004141"/>
    </source>
</evidence>
<comment type="similarity">
    <text evidence="2">Belongs to the PA-phosphatase related phosphoesterase family.</text>
</comment>
<keyword evidence="6 13" id="KW-0472">Membrane</keyword>
<evidence type="ECO:0000313" key="16">
    <source>
        <dbReference type="Proteomes" id="UP000011518"/>
    </source>
</evidence>
<proteinExistence type="inferred from homology"/>
<evidence type="ECO:0000256" key="10">
    <source>
        <dbReference type="ARBA" id="ARBA00081262"/>
    </source>
</evidence>
<feature type="transmembrane region" description="Helical" evidence="13">
    <location>
        <begin position="659"/>
        <end position="678"/>
    </location>
</feature>
<feature type="domain" description="Phosphatidic acid phosphatase type 2/haloperoxidase" evidence="14">
    <location>
        <begin position="580"/>
        <end position="731"/>
    </location>
</feature>
<reference evidence="16" key="1">
    <citation type="submission" date="2012-07" db="EMBL/GenBank/DDBJ databases">
        <title>Genome of the Chinese tree shrew, a rising model animal genetically related to primates.</title>
        <authorList>
            <person name="Zhang G."/>
            <person name="Fan Y."/>
            <person name="Yao Y."/>
            <person name="Huang Z."/>
        </authorList>
    </citation>
    <scope>NUCLEOTIDE SEQUENCE [LARGE SCALE GENOMIC DNA]</scope>
</reference>
<dbReference type="SUPFAM" id="SSF48317">
    <property type="entry name" value="Acid phosphatase/Vanadium-dependent haloperoxidase"/>
    <property type="match status" value="1"/>
</dbReference>
<evidence type="ECO:0000256" key="8">
    <source>
        <dbReference type="ARBA" id="ARBA00069375"/>
    </source>
</evidence>
<feature type="transmembrane region" description="Helical" evidence="13">
    <location>
        <begin position="576"/>
        <end position="596"/>
    </location>
</feature>
<dbReference type="eggNOG" id="KOG3030">
    <property type="taxonomic scope" value="Eukaryota"/>
</dbReference>
<evidence type="ECO:0000256" key="2">
    <source>
        <dbReference type="ARBA" id="ARBA00008816"/>
    </source>
</evidence>
<feature type="transmembrane region" description="Helical" evidence="13">
    <location>
        <begin position="461"/>
        <end position="484"/>
    </location>
</feature>
<dbReference type="CDD" id="cd03384">
    <property type="entry name" value="PAP2_wunen"/>
    <property type="match status" value="1"/>
</dbReference>
<dbReference type="Proteomes" id="UP000011518">
    <property type="component" value="Unassembled WGS sequence"/>
</dbReference>
<evidence type="ECO:0000256" key="6">
    <source>
        <dbReference type="ARBA" id="ARBA00023136"/>
    </source>
</evidence>
<keyword evidence="16" id="KW-1185">Reference proteome</keyword>
<reference evidence="16" key="2">
    <citation type="journal article" date="2013" name="Nat. Commun.">
        <title>Genome of the Chinese tree shrew.</title>
        <authorList>
            <person name="Fan Y."/>
            <person name="Huang Z.Y."/>
            <person name="Cao C.C."/>
            <person name="Chen C.S."/>
            <person name="Chen Y.X."/>
            <person name="Fan D.D."/>
            <person name="He J."/>
            <person name="Hou H.L."/>
            <person name="Hu L."/>
            <person name="Hu X.T."/>
            <person name="Jiang X.T."/>
            <person name="Lai R."/>
            <person name="Lang Y.S."/>
            <person name="Liang B."/>
            <person name="Liao S.G."/>
            <person name="Mu D."/>
            <person name="Ma Y.Y."/>
            <person name="Niu Y.Y."/>
            <person name="Sun X.Q."/>
            <person name="Xia J.Q."/>
            <person name="Xiao J."/>
            <person name="Xiong Z.Q."/>
            <person name="Xu L."/>
            <person name="Yang L."/>
            <person name="Zhang Y."/>
            <person name="Zhao W."/>
            <person name="Zhao X.D."/>
            <person name="Zheng Y.T."/>
            <person name="Zhou J.M."/>
            <person name="Zhu Y.B."/>
            <person name="Zhang G.J."/>
            <person name="Wang J."/>
            <person name="Yao Y.G."/>
        </authorList>
    </citation>
    <scope>NUCLEOTIDE SEQUENCE [LARGE SCALE GENOMIC DNA]</scope>
</reference>
<evidence type="ECO:0000256" key="12">
    <source>
        <dbReference type="SAM" id="MobiDB-lite"/>
    </source>
</evidence>
<feature type="transmembrane region" description="Helical" evidence="13">
    <location>
        <begin position="14"/>
        <end position="34"/>
    </location>
</feature>
<dbReference type="SMART" id="SM00014">
    <property type="entry name" value="acidPPc"/>
    <property type="match status" value="1"/>
</dbReference>
<dbReference type="CDD" id="cd03156">
    <property type="entry name" value="uroplakin_I_like_LEL"/>
    <property type="match status" value="1"/>
</dbReference>
<accession>L8YHQ5</accession>
<evidence type="ECO:0000256" key="9">
    <source>
        <dbReference type="ARBA" id="ARBA00079139"/>
    </source>
</evidence>
<dbReference type="EMBL" id="KB359504">
    <property type="protein sequence ID" value="ELV14036.1"/>
    <property type="molecule type" value="Genomic_DNA"/>
</dbReference>
<dbReference type="InterPro" id="IPR008952">
    <property type="entry name" value="Tetraspanin_EC2_sf"/>
</dbReference>
<feature type="transmembrane region" description="Helical" evidence="13">
    <location>
        <begin position="54"/>
        <end position="79"/>
    </location>
</feature>
<dbReference type="GO" id="GO:0016020">
    <property type="term" value="C:membrane"/>
    <property type="evidence" value="ECO:0007669"/>
    <property type="project" value="UniProtKB-SubCell"/>
</dbReference>
<dbReference type="STRING" id="246437.L8YHQ5"/>
<evidence type="ECO:0000256" key="7">
    <source>
        <dbReference type="ARBA" id="ARBA00023180"/>
    </source>
</evidence>
<dbReference type="InterPro" id="IPR000326">
    <property type="entry name" value="PAP2/HPO"/>
</dbReference>
<dbReference type="FunFam" id="1.20.144.10:FF:000006">
    <property type="entry name" value="Phospholipid phosphatase-related protein type 2 isoform X1"/>
    <property type="match status" value="1"/>
</dbReference>
<keyword evidence="7" id="KW-0325">Glycoprotein</keyword>
<dbReference type="Gene3D" id="1.10.1450.10">
    <property type="entry name" value="Tetraspanin"/>
    <property type="match status" value="1"/>
</dbReference>